<dbReference type="EMBL" id="BAAASL010000009">
    <property type="protein sequence ID" value="GAA2717122.1"/>
    <property type="molecule type" value="Genomic_DNA"/>
</dbReference>
<accession>A0ABN3TT76</accession>
<evidence type="ECO:0000256" key="1">
    <source>
        <dbReference type="SAM" id="MobiDB-lite"/>
    </source>
</evidence>
<reference evidence="2 3" key="1">
    <citation type="journal article" date="2019" name="Int. J. Syst. Evol. Microbiol.">
        <title>The Global Catalogue of Microorganisms (GCM) 10K type strain sequencing project: providing services to taxonomists for standard genome sequencing and annotation.</title>
        <authorList>
            <consortium name="The Broad Institute Genomics Platform"/>
            <consortium name="The Broad Institute Genome Sequencing Center for Infectious Disease"/>
            <person name="Wu L."/>
            <person name="Ma J."/>
        </authorList>
    </citation>
    <scope>NUCLEOTIDE SEQUENCE [LARGE SCALE GENOMIC DNA]</scope>
    <source>
        <strain evidence="2 3">JCM 4542</strain>
    </source>
</reference>
<gene>
    <name evidence="2" type="ORF">GCM10010315_29680</name>
</gene>
<sequence>MSGLETADHVSVHLSGCGTADAGVVFGALEAAFPGGTEPDASRSAAGQRTGEGAATMWCTVVDARTRTPRGAPSAAPLTGAVVADLFGAADPVRQVEEELAAVFDVEHQGTVPGEHELEVRLRLAPRPGA</sequence>
<evidence type="ECO:0000313" key="2">
    <source>
        <dbReference type="EMBL" id="GAA2717122.1"/>
    </source>
</evidence>
<evidence type="ECO:0000313" key="3">
    <source>
        <dbReference type="Proteomes" id="UP001500886"/>
    </source>
</evidence>
<organism evidence="2 3">
    <name type="scientific">Streptomyces luteosporeus</name>
    <dbReference type="NCBI Taxonomy" id="173856"/>
    <lineage>
        <taxon>Bacteria</taxon>
        <taxon>Bacillati</taxon>
        <taxon>Actinomycetota</taxon>
        <taxon>Actinomycetes</taxon>
        <taxon>Kitasatosporales</taxon>
        <taxon>Streptomycetaceae</taxon>
        <taxon>Streptomyces</taxon>
    </lineage>
</organism>
<comment type="caution">
    <text evidence="2">The sequence shown here is derived from an EMBL/GenBank/DDBJ whole genome shotgun (WGS) entry which is preliminary data.</text>
</comment>
<keyword evidence="3" id="KW-1185">Reference proteome</keyword>
<proteinExistence type="predicted"/>
<protein>
    <submittedName>
        <fullName evidence="2">Uncharacterized protein</fullName>
    </submittedName>
</protein>
<name>A0ABN3TT76_9ACTN</name>
<dbReference type="RefSeq" id="WP_344435665.1">
    <property type="nucleotide sequence ID" value="NZ_BAAASL010000009.1"/>
</dbReference>
<feature type="region of interest" description="Disordered" evidence="1">
    <location>
        <begin position="33"/>
        <end position="52"/>
    </location>
</feature>
<dbReference type="Proteomes" id="UP001500886">
    <property type="component" value="Unassembled WGS sequence"/>
</dbReference>